<dbReference type="InterPro" id="IPR011042">
    <property type="entry name" value="6-blade_b-propeller_TolB-like"/>
</dbReference>
<dbReference type="InterPro" id="IPR006664">
    <property type="entry name" value="OMP_bac"/>
</dbReference>
<dbReference type="InterPro" id="IPR050330">
    <property type="entry name" value="Bact_OuterMem_StrucFunc"/>
</dbReference>
<feature type="repeat" description="TPR" evidence="4">
    <location>
        <begin position="99"/>
        <end position="132"/>
    </location>
</feature>
<dbReference type="InterPro" id="IPR011659">
    <property type="entry name" value="WD40"/>
</dbReference>
<evidence type="ECO:0000259" key="7">
    <source>
        <dbReference type="PROSITE" id="PS51123"/>
    </source>
</evidence>
<feature type="signal peptide" evidence="6">
    <location>
        <begin position="1"/>
        <end position="19"/>
    </location>
</feature>
<dbReference type="Proteomes" id="UP000285794">
    <property type="component" value="Unassembled WGS sequence"/>
</dbReference>
<dbReference type="InterPro" id="IPR036737">
    <property type="entry name" value="OmpA-like_sf"/>
</dbReference>
<evidence type="ECO:0000256" key="4">
    <source>
        <dbReference type="PROSITE-ProRule" id="PRU00339"/>
    </source>
</evidence>
<dbReference type="InterPro" id="IPR011990">
    <property type="entry name" value="TPR-like_helical_dom_sf"/>
</dbReference>
<dbReference type="Gene3D" id="2.120.10.30">
    <property type="entry name" value="TolB, C-terminal domain"/>
    <property type="match status" value="1"/>
</dbReference>
<gene>
    <name evidence="8" type="ORF">DWB61_16555</name>
</gene>
<dbReference type="Pfam" id="PF07676">
    <property type="entry name" value="PD40"/>
    <property type="match status" value="4"/>
</dbReference>
<dbReference type="SMART" id="SM00028">
    <property type="entry name" value="TPR"/>
    <property type="match status" value="3"/>
</dbReference>
<comment type="subcellular location">
    <subcellularLocation>
        <location evidence="1">Cell outer membrane</location>
    </subcellularLocation>
</comment>
<dbReference type="Gene3D" id="3.30.1330.60">
    <property type="entry name" value="OmpA-like domain"/>
    <property type="match status" value="1"/>
</dbReference>
<dbReference type="PANTHER" id="PTHR30329:SF21">
    <property type="entry name" value="LIPOPROTEIN YIAD-RELATED"/>
    <property type="match status" value="1"/>
</dbReference>
<dbReference type="CDD" id="cd07185">
    <property type="entry name" value="OmpA_C-like"/>
    <property type="match status" value="1"/>
</dbReference>
<dbReference type="SUPFAM" id="SSF48452">
    <property type="entry name" value="TPR-like"/>
    <property type="match status" value="1"/>
</dbReference>
<evidence type="ECO:0000256" key="1">
    <source>
        <dbReference type="ARBA" id="ARBA00004442"/>
    </source>
</evidence>
<dbReference type="SUPFAM" id="SSF82171">
    <property type="entry name" value="DPP6 N-terminal domain-like"/>
    <property type="match status" value="1"/>
</dbReference>
<evidence type="ECO:0000256" key="2">
    <source>
        <dbReference type="ARBA" id="ARBA00023136"/>
    </source>
</evidence>
<proteinExistence type="predicted"/>
<dbReference type="InterPro" id="IPR019734">
    <property type="entry name" value="TPR_rpt"/>
</dbReference>
<dbReference type="OrthoDB" id="1110381at2"/>
<keyword evidence="2 5" id="KW-0472">Membrane</keyword>
<evidence type="ECO:0000313" key="8">
    <source>
        <dbReference type="EMBL" id="RRG19132.1"/>
    </source>
</evidence>
<sequence>MKRIILILLLSSFCFGLSAQKKYSTEDKKAIRYYKIAQESSRLRKSDEALSFLVKALERDSRFIEALLFSADLYSDKGDDTKMIAMYEQAIAIDANFFPNALFNLANAYLKDGRYEEASATYRAFLNIGKISNRNRNLSLHKIKCCEFAIEALKNPKDLNAQSISDSINTKADEYWPSLTADEQTLIFTRLLPTGKIGRNHKAVFQEDLCYSENEDDLWTNAKALSERINTSGNEGAQSITADGRFMYFTANGRVDGKGRCDIYYSKKVGDTWSEPINCGANVNTRAWEAQPSISSDGRSLYFVSNRKSGKGKMDIWKSNLIEILEDGRQRWSKAENLKINTSENEMSPFIHASNDYLVFASDGLVGMGAYDLFQIDRSADGQWSVPKNLSYPINTHNDEIGLIINAKGDKAYFSSDRVAGKGRDIYEFEMPLELHPPKVSYLKGHVFDEETKKPLAASLVLLDIDSRDTIAFVKSDRKEGEYLVCLPKGKDYLFHAEADGYLFYSEHFQMKTGNDDQPQKKDIALQRIQIGKEVVLKNIFFETDSWEIKAESDSELNSLYEFLVLNHSISVEISGHTDITGSETQNISLSENRAKAVYTALIERGISENRLTYKGYASTKPIGDNQSEEGKAMNRRTEFKVIKK</sequence>
<dbReference type="SUPFAM" id="SSF103088">
    <property type="entry name" value="OmpA-like"/>
    <property type="match status" value="1"/>
</dbReference>
<keyword evidence="4" id="KW-0802">TPR repeat</keyword>
<dbReference type="PANTHER" id="PTHR30329">
    <property type="entry name" value="STATOR ELEMENT OF FLAGELLAR MOTOR COMPLEX"/>
    <property type="match status" value="1"/>
</dbReference>
<dbReference type="PROSITE" id="PS50005">
    <property type="entry name" value="TPR"/>
    <property type="match status" value="1"/>
</dbReference>
<keyword evidence="3" id="KW-0998">Cell outer membrane</keyword>
<feature type="chain" id="PRO_5019192370" description="OmpA-like domain-containing protein" evidence="6">
    <location>
        <begin position="20"/>
        <end position="645"/>
    </location>
</feature>
<feature type="domain" description="OmpA-like" evidence="7">
    <location>
        <begin position="531"/>
        <end position="645"/>
    </location>
</feature>
<protein>
    <recommendedName>
        <fullName evidence="7">OmpA-like domain-containing protein</fullName>
    </recommendedName>
</protein>
<accession>A0A425XWW4</accession>
<dbReference type="Pfam" id="PF00691">
    <property type="entry name" value="OmpA"/>
    <property type="match status" value="1"/>
</dbReference>
<name>A0A425XWW4_9BACT</name>
<evidence type="ECO:0000313" key="9">
    <source>
        <dbReference type="Proteomes" id="UP000285794"/>
    </source>
</evidence>
<organism evidence="8 9">
    <name type="scientific">Ancylomarina euxinus</name>
    <dbReference type="NCBI Taxonomy" id="2283627"/>
    <lineage>
        <taxon>Bacteria</taxon>
        <taxon>Pseudomonadati</taxon>
        <taxon>Bacteroidota</taxon>
        <taxon>Bacteroidia</taxon>
        <taxon>Marinilabiliales</taxon>
        <taxon>Marinifilaceae</taxon>
        <taxon>Ancylomarina</taxon>
    </lineage>
</organism>
<evidence type="ECO:0000256" key="6">
    <source>
        <dbReference type="SAM" id="SignalP"/>
    </source>
</evidence>
<dbReference type="Gene3D" id="1.25.40.10">
    <property type="entry name" value="Tetratricopeptide repeat domain"/>
    <property type="match status" value="1"/>
</dbReference>
<comment type="caution">
    <text evidence="8">The sequence shown here is derived from an EMBL/GenBank/DDBJ whole genome shotgun (WGS) entry which is preliminary data.</text>
</comment>
<evidence type="ECO:0000256" key="5">
    <source>
        <dbReference type="PROSITE-ProRule" id="PRU00473"/>
    </source>
</evidence>
<keyword evidence="6" id="KW-0732">Signal</keyword>
<dbReference type="PRINTS" id="PR01021">
    <property type="entry name" value="OMPADOMAIN"/>
</dbReference>
<dbReference type="GO" id="GO:0009279">
    <property type="term" value="C:cell outer membrane"/>
    <property type="evidence" value="ECO:0007669"/>
    <property type="project" value="UniProtKB-SubCell"/>
</dbReference>
<dbReference type="RefSeq" id="WP_125032019.1">
    <property type="nucleotide sequence ID" value="NZ_JAPXVP010000022.1"/>
</dbReference>
<dbReference type="PROSITE" id="PS51123">
    <property type="entry name" value="OMPA_2"/>
    <property type="match status" value="1"/>
</dbReference>
<dbReference type="AlphaFoldDB" id="A0A425XWW4"/>
<dbReference type="InterPro" id="IPR006665">
    <property type="entry name" value="OmpA-like"/>
</dbReference>
<keyword evidence="9" id="KW-1185">Reference proteome</keyword>
<dbReference type="Pfam" id="PF13431">
    <property type="entry name" value="TPR_17"/>
    <property type="match status" value="1"/>
</dbReference>
<dbReference type="EMBL" id="QQWG01000025">
    <property type="protein sequence ID" value="RRG19132.1"/>
    <property type="molecule type" value="Genomic_DNA"/>
</dbReference>
<evidence type="ECO:0000256" key="3">
    <source>
        <dbReference type="ARBA" id="ARBA00023237"/>
    </source>
</evidence>
<reference evidence="8 9" key="1">
    <citation type="submission" date="2018-07" db="EMBL/GenBank/DDBJ databases">
        <title>Draft genome sequence of Ancylomarina sp. M1P.</title>
        <authorList>
            <person name="Yadav S."/>
            <person name="Villanueva L."/>
            <person name="Damste J.S.S."/>
        </authorList>
    </citation>
    <scope>NUCLEOTIDE SEQUENCE [LARGE SCALE GENOMIC DNA]</scope>
    <source>
        <strain evidence="8 9">M1P</strain>
    </source>
</reference>